<accession>A0A9W6JHE1</accession>
<dbReference type="Gene3D" id="1.50.10.100">
    <property type="entry name" value="Chondroitin AC/alginate lyase"/>
    <property type="match status" value="1"/>
</dbReference>
<comment type="caution">
    <text evidence="4">The sequence shown here is derived from an EMBL/GenBank/DDBJ whole genome shotgun (WGS) entry which is preliminary data.</text>
</comment>
<evidence type="ECO:0000259" key="3">
    <source>
        <dbReference type="Pfam" id="PF07940"/>
    </source>
</evidence>
<dbReference type="RefSeq" id="WP_271204927.1">
    <property type="nucleotide sequence ID" value="NZ_BSFK01000010.1"/>
</dbReference>
<dbReference type="GO" id="GO:0030313">
    <property type="term" value="C:cell envelope"/>
    <property type="evidence" value="ECO:0007669"/>
    <property type="project" value="UniProtKB-SubCell"/>
</dbReference>
<reference evidence="4" key="1">
    <citation type="journal article" date="2014" name="Int. J. Syst. Evol. Microbiol.">
        <title>Complete genome sequence of Corynebacterium casei LMG S-19264T (=DSM 44701T), isolated from a smear-ripened cheese.</title>
        <authorList>
            <consortium name="US DOE Joint Genome Institute (JGI-PGF)"/>
            <person name="Walter F."/>
            <person name="Albersmeier A."/>
            <person name="Kalinowski J."/>
            <person name="Ruckert C."/>
        </authorList>
    </citation>
    <scope>NUCLEOTIDE SEQUENCE</scope>
    <source>
        <strain evidence="4">VKM B-2555</strain>
    </source>
</reference>
<dbReference type="Gene3D" id="2.70.98.70">
    <property type="match status" value="1"/>
</dbReference>
<evidence type="ECO:0000256" key="2">
    <source>
        <dbReference type="SAM" id="MobiDB-lite"/>
    </source>
</evidence>
<organism evidence="4 5">
    <name type="scientific">Methylopila jiangsuensis</name>
    <dbReference type="NCBI Taxonomy" id="586230"/>
    <lineage>
        <taxon>Bacteria</taxon>
        <taxon>Pseudomonadati</taxon>
        <taxon>Pseudomonadota</taxon>
        <taxon>Alphaproteobacteria</taxon>
        <taxon>Hyphomicrobiales</taxon>
        <taxon>Methylopilaceae</taxon>
        <taxon>Methylopila</taxon>
    </lineage>
</organism>
<evidence type="ECO:0000256" key="1">
    <source>
        <dbReference type="ARBA" id="ARBA00004196"/>
    </source>
</evidence>
<proteinExistence type="predicted"/>
<feature type="domain" description="Heparinase II/III-like C-terminal" evidence="3">
    <location>
        <begin position="314"/>
        <end position="561"/>
    </location>
</feature>
<name>A0A9W6JHE1_9HYPH</name>
<dbReference type="GO" id="GO:0016829">
    <property type="term" value="F:lyase activity"/>
    <property type="evidence" value="ECO:0007669"/>
    <property type="project" value="InterPro"/>
</dbReference>
<protein>
    <submittedName>
        <fullName evidence="4">Heparinase</fullName>
    </submittedName>
</protein>
<evidence type="ECO:0000313" key="4">
    <source>
        <dbReference type="EMBL" id="GLK77092.1"/>
    </source>
</evidence>
<dbReference type="AlphaFoldDB" id="A0A9W6JHE1"/>
<reference evidence="4" key="2">
    <citation type="submission" date="2023-01" db="EMBL/GenBank/DDBJ databases">
        <authorList>
            <person name="Sun Q."/>
            <person name="Evtushenko L."/>
        </authorList>
    </citation>
    <scope>NUCLEOTIDE SEQUENCE</scope>
    <source>
        <strain evidence="4">VKM B-2555</strain>
    </source>
</reference>
<dbReference type="EMBL" id="BSFK01000010">
    <property type="protein sequence ID" value="GLK77092.1"/>
    <property type="molecule type" value="Genomic_DNA"/>
</dbReference>
<gene>
    <name evidence="4" type="ORF">GCM10008171_23460</name>
</gene>
<dbReference type="Proteomes" id="UP001143364">
    <property type="component" value="Unassembled WGS sequence"/>
</dbReference>
<dbReference type="InterPro" id="IPR008929">
    <property type="entry name" value="Chondroitin_lyas"/>
</dbReference>
<sequence length="593" mass="63905">MTGVALGEKARLARAVAAECASVIWRGVAARSAALLIRPTRTPDKLVIAPQDLRTSDPTRAAEIYAGRFVFEAKSVDTRGASPFLAPPPSQAWAEALHGFGWLRHLRAADTTLSRANARALVDEWIGLRGGVARGAARRPEVAARRVISWLCQSPLILDGADRAFYRRFLRSLARQTRRLARLKLRTEDGLPRLTVACALVYAGLCLAGETRLLKTASKQLADELDRQILADGGHVSRNPAAIVEVLLDLLPLRQAFAVRGVAPPQGLLNAIDRAMPMLRFFRHGDGAFAQFNGAGPSRNDLVATVLAYDDARGPVMEEAPHSGYQRLVAGDTLALEDVGAPPPRGVSRFAHAGCLSFELSHGSERIVVNCGAPEIGREAWDAAARATAAHAAAVIADTSSCRFVTAPWLRRFIGPLILAGPSRPQVKRQREPGFVRVTARHDGYARRFGVDHERALRLSDDGLTLEGEDRFLPVRVGPPPEDRKVALRFHLHPAIRAAPAQDGQSVLLSAASGAGWLFSSPDAVAEVEESVHLSGAHGPRRAEQIVVRGTLRGTPSLGWSLRRIERGPARRARMPSGAEAGELFGPDAPLLS</sequence>
<dbReference type="InterPro" id="IPR012480">
    <property type="entry name" value="Hepar_II_III_C"/>
</dbReference>
<dbReference type="Pfam" id="PF07940">
    <property type="entry name" value="Hepar_II_III_C"/>
    <property type="match status" value="1"/>
</dbReference>
<keyword evidence="5" id="KW-1185">Reference proteome</keyword>
<feature type="region of interest" description="Disordered" evidence="2">
    <location>
        <begin position="569"/>
        <end position="593"/>
    </location>
</feature>
<evidence type="ECO:0000313" key="5">
    <source>
        <dbReference type="Proteomes" id="UP001143364"/>
    </source>
</evidence>
<comment type="subcellular location">
    <subcellularLocation>
        <location evidence="1">Cell envelope</location>
    </subcellularLocation>
</comment>